<feature type="coiled-coil region" evidence="1">
    <location>
        <begin position="36"/>
        <end position="122"/>
    </location>
</feature>
<evidence type="ECO:0000256" key="2">
    <source>
        <dbReference type="SAM" id="MobiDB-lite"/>
    </source>
</evidence>
<organism evidence="3 4">
    <name type="scientific">Sphagnum jensenii</name>
    <dbReference type="NCBI Taxonomy" id="128206"/>
    <lineage>
        <taxon>Eukaryota</taxon>
        <taxon>Viridiplantae</taxon>
        <taxon>Streptophyta</taxon>
        <taxon>Embryophyta</taxon>
        <taxon>Bryophyta</taxon>
        <taxon>Sphagnophytina</taxon>
        <taxon>Sphagnopsida</taxon>
        <taxon>Sphagnales</taxon>
        <taxon>Sphagnaceae</taxon>
        <taxon>Sphagnum</taxon>
    </lineage>
</organism>
<feature type="coiled-coil region" evidence="1">
    <location>
        <begin position="521"/>
        <end position="632"/>
    </location>
</feature>
<feature type="region of interest" description="Disordered" evidence="2">
    <location>
        <begin position="658"/>
        <end position="682"/>
    </location>
</feature>
<dbReference type="PANTHER" id="PTHR34937">
    <property type="entry name" value="OS08G0559800 PROTEIN"/>
    <property type="match status" value="1"/>
</dbReference>
<feature type="coiled-coil region" evidence="1">
    <location>
        <begin position="429"/>
        <end position="463"/>
    </location>
</feature>
<dbReference type="EMBL" id="OZ023711">
    <property type="protein sequence ID" value="CAK9859891.1"/>
    <property type="molecule type" value="Genomic_DNA"/>
</dbReference>
<dbReference type="Proteomes" id="UP001497522">
    <property type="component" value="Chromosome 10"/>
</dbReference>
<feature type="region of interest" description="Disordered" evidence="2">
    <location>
        <begin position="315"/>
        <end position="354"/>
    </location>
</feature>
<gene>
    <name evidence="3" type="ORF">CSSPJE1EN2_LOCUS2886</name>
</gene>
<evidence type="ECO:0000313" key="4">
    <source>
        <dbReference type="Proteomes" id="UP001497522"/>
    </source>
</evidence>
<sequence>MANGSAADEEAALSDFEEDDLEAAPVVLPAASGTLNDGLKAAMAELEQERLKVRALEAAKAEGDANYTRMKAYAQETARRRDEALRAKEELSRALEEAMKEKEELSRQRDEFLKQRDEYSKARDTARAEIESTARLLIAGAEKVTSMVNGAKNFARSLPSSKYTGLAAIAYGFGKRMEEIVDEVVKQRDAAVKTRQETREQMEQRNYSIAIEVSELEASIMQLNEEVRKKNADINIWQKSAASKDERIVELENAFSEKIALAANQAYVLGQKADEAEGKNKILTEQLNSQTELFSELSRYVAKMKKGLLNLLPASSSSSSSLSDSDTQAQQQEELASSSREASNSSTSSSSSAVDAKLQLPQQECLAGVKMLADLVATLVALWNRKQDEWSSERQEFVSRIERLVAQKQGSAELLTVALAEKQEGLESISNLRVEVSQQQSEISRLQALLKEAQEKQVAEELTSEQSDTAGEAENVEIARLRVELAVAMQMRDEALSKHVLLTLPMVQQETEKGGCFPMKVEGLTADIEAAEEEIVRWKQAATEEAAAGAAVLEEVDSCNAEISLLNQQITDMRRVVEEAKLEVRSKDEMSSAAIAARDAAERSLQMADERAMDLRDRVEELNKQLEEAFRVREFGGSTGIGGLFELCWPRWQSRGRSVSSSHNRGGGNSAAEMEQLLEPLV</sequence>
<protein>
    <submittedName>
        <fullName evidence="3">Uncharacterized protein</fullName>
    </submittedName>
</protein>
<name>A0ABP1ABH2_9BRYO</name>
<keyword evidence="1" id="KW-0175">Coiled coil</keyword>
<dbReference type="PANTHER" id="PTHR34937:SF1">
    <property type="entry name" value="PARAMYOSIN"/>
    <property type="match status" value="1"/>
</dbReference>
<feature type="coiled-coil region" evidence="1">
    <location>
        <begin position="213"/>
        <end position="240"/>
    </location>
</feature>
<keyword evidence="4" id="KW-1185">Reference proteome</keyword>
<feature type="compositionally biased region" description="Low complexity" evidence="2">
    <location>
        <begin position="315"/>
        <end position="353"/>
    </location>
</feature>
<accession>A0ABP1ABH2</accession>
<evidence type="ECO:0000256" key="1">
    <source>
        <dbReference type="SAM" id="Coils"/>
    </source>
</evidence>
<proteinExistence type="predicted"/>
<reference evidence="3" key="1">
    <citation type="submission" date="2024-03" db="EMBL/GenBank/DDBJ databases">
        <authorList>
            <consortium name="ELIXIR-Norway"/>
            <consortium name="Elixir Norway"/>
        </authorList>
    </citation>
    <scope>NUCLEOTIDE SEQUENCE</scope>
</reference>
<evidence type="ECO:0000313" key="3">
    <source>
        <dbReference type="EMBL" id="CAK9859891.1"/>
    </source>
</evidence>
<dbReference type="InterPro" id="IPR040300">
    <property type="entry name" value="At3g49055-like"/>
</dbReference>